<comment type="caution">
    <text evidence="1">The sequence shown here is derived from an EMBL/GenBank/DDBJ whole genome shotgun (WGS) entry which is preliminary data.</text>
</comment>
<dbReference type="RefSeq" id="WP_141608594.1">
    <property type="nucleotide sequence ID" value="NZ_VIGC02000003.1"/>
</dbReference>
<gene>
    <name evidence="1" type="ORF">FKZ61_03005</name>
</gene>
<sequence length="595" mass="68602">MDRTTPVAHNEEIELYIRTYYSLLRSSGAIRVRSLEETHAAMNSSLHQQADSPELDVSALVYCALRLPDCVPYASLILMGQMEDVFHREGYQVERWQPVRARARRRKFYFNQEQGLLAAFIASVSDIDDLIPCLTTFQIEWNKLHQKLNSGELGMRLRQMDIDDEYPPMSLLEEVRHALNLSSGDFARLGQIWPGRQLVHNLQRAASTRLDLRIQVLGSGLSDYRRSVQYWWRKIEEACAHLQLADQPIYFVSSNVHSLVNLVSGVAQELQDELVEFVRRENPEDLWQEYQELSDGEPGVLANFFYYVSRLYLNGRGRKEKLLERVAQREKRAGIIRISDPHCLDVEAQVIQISRLRRKRMDPRLQIFSDEEWELLKGSDALIFNIDYPLGMAAYHIFSQVSTAVDRILGVYILGKAATLNGRVGDVMIPNVVYDEHSRNSYLFRNCFTAQDVAPFLAYGTVFDNQKAVTVRGTILQNRNFMHVFYEEGYTDIEMEAGPYLSGIYEDIYPKRYPVDEIVNLFINAPYDIGLLHYASDTPISRRQTLLSKSLSYFGVDATYATSVAVLRRILSQEIERQRRLQRERPPVAEAMSTV</sequence>
<dbReference type="Proteomes" id="UP000317371">
    <property type="component" value="Unassembled WGS sequence"/>
</dbReference>
<accession>A0A540VKW7</accession>
<proteinExistence type="predicted"/>
<protein>
    <submittedName>
        <fullName evidence="1">Uncharacterized protein</fullName>
    </submittedName>
</protein>
<evidence type="ECO:0000313" key="2">
    <source>
        <dbReference type="Proteomes" id="UP000317371"/>
    </source>
</evidence>
<dbReference type="AlphaFoldDB" id="A0A540VKW7"/>
<dbReference type="InterPro" id="IPR054204">
    <property type="entry name" value="DUF6909"/>
</dbReference>
<reference evidence="1 2" key="1">
    <citation type="submission" date="2019-06" db="EMBL/GenBank/DDBJ databases">
        <title>Genome sequence of Litorilinea aerophila BAA-2444.</title>
        <authorList>
            <person name="Maclea K.S."/>
            <person name="Maurais E.G."/>
            <person name="Iannazzi L.C."/>
        </authorList>
    </citation>
    <scope>NUCLEOTIDE SEQUENCE [LARGE SCALE GENOMIC DNA]</scope>
    <source>
        <strain evidence="1 2">ATCC BAA-2444</strain>
    </source>
</reference>
<dbReference type="EMBL" id="VIGC01000003">
    <property type="protein sequence ID" value="TQE97401.1"/>
    <property type="molecule type" value="Genomic_DNA"/>
</dbReference>
<dbReference type="OrthoDB" id="9776951at2"/>
<name>A0A540VKW7_9CHLR</name>
<keyword evidence="2" id="KW-1185">Reference proteome</keyword>
<dbReference type="InParanoid" id="A0A540VKW7"/>
<evidence type="ECO:0000313" key="1">
    <source>
        <dbReference type="EMBL" id="TQE97401.1"/>
    </source>
</evidence>
<dbReference type="Pfam" id="PF21850">
    <property type="entry name" value="DUF6909"/>
    <property type="match status" value="1"/>
</dbReference>
<organism evidence="1 2">
    <name type="scientific">Litorilinea aerophila</name>
    <dbReference type="NCBI Taxonomy" id="1204385"/>
    <lineage>
        <taxon>Bacteria</taxon>
        <taxon>Bacillati</taxon>
        <taxon>Chloroflexota</taxon>
        <taxon>Caldilineae</taxon>
        <taxon>Caldilineales</taxon>
        <taxon>Caldilineaceae</taxon>
        <taxon>Litorilinea</taxon>
    </lineage>
</organism>